<dbReference type="EMBL" id="BMEX01000020">
    <property type="protein sequence ID" value="GGA56073.1"/>
    <property type="molecule type" value="Genomic_DNA"/>
</dbReference>
<gene>
    <name evidence="1" type="ORF">GCM10007416_31550</name>
</gene>
<dbReference type="Proteomes" id="UP000617979">
    <property type="component" value="Unassembled WGS sequence"/>
</dbReference>
<reference evidence="2" key="1">
    <citation type="journal article" date="2019" name="Int. J. Syst. Evol. Microbiol.">
        <title>The Global Catalogue of Microorganisms (GCM) 10K type strain sequencing project: providing services to taxonomists for standard genome sequencing and annotation.</title>
        <authorList>
            <consortium name="The Broad Institute Genomics Platform"/>
            <consortium name="The Broad Institute Genome Sequencing Center for Infectious Disease"/>
            <person name="Wu L."/>
            <person name="Ma J."/>
        </authorList>
    </citation>
    <scope>NUCLEOTIDE SEQUENCE [LARGE SCALE GENOMIC DNA]</scope>
    <source>
        <strain evidence="2">CGMCC 1.12404</strain>
    </source>
</reference>
<sequence>MTPYFTENIQVQLTLSELGNVIEVIRHEMEKVTESNEVPEGLRRLYLQEMGDIHKRLNDQYNIAFKEQAQARAEVASK</sequence>
<proteinExistence type="predicted"/>
<evidence type="ECO:0000313" key="2">
    <source>
        <dbReference type="Proteomes" id="UP000617979"/>
    </source>
</evidence>
<keyword evidence="2" id="KW-1185">Reference proteome</keyword>
<evidence type="ECO:0000313" key="1">
    <source>
        <dbReference type="EMBL" id="GGA56073.1"/>
    </source>
</evidence>
<name>A0ABQ1H228_9BACL</name>
<protein>
    <recommendedName>
        <fullName evidence="3">Phage protein</fullName>
    </recommendedName>
</protein>
<comment type="caution">
    <text evidence="1">The sequence shown here is derived from an EMBL/GenBank/DDBJ whole genome shotgun (WGS) entry which is preliminary data.</text>
</comment>
<organism evidence="1 2">
    <name type="scientific">Kroppenstedtia guangzhouensis</name>
    <dbReference type="NCBI Taxonomy" id="1274356"/>
    <lineage>
        <taxon>Bacteria</taxon>
        <taxon>Bacillati</taxon>
        <taxon>Bacillota</taxon>
        <taxon>Bacilli</taxon>
        <taxon>Bacillales</taxon>
        <taxon>Thermoactinomycetaceae</taxon>
        <taxon>Kroppenstedtia</taxon>
    </lineage>
</organism>
<accession>A0ABQ1H228</accession>
<evidence type="ECO:0008006" key="3">
    <source>
        <dbReference type="Google" id="ProtNLM"/>
    </source>
</evidence>
<dbReference type="RefSeq" id="WP_188433478.1">
    <property type="nucleotide sequence ID" value="NZ_BMEX01000020.1"/>
</dbReference>